<dbReference type="EMBL" id="CADIKH010000024">
    <property type="protein sequence ID" value="CAB3764321.1"/>
    <property type="molecule type" value="Genomic_DNA"/>
</dbReference>
<evidence type="ECO:0000313" key="2">
    <source>
        <dbReference type="EMBL" id="CAB3764321.1"/>
    </source>
</evidence>
<organism evidence="2 3">
    <name type="scientific">Paraburkholderia humisilvae</name>
    <dbReference type="NCBI Taxonomy" id="627669"/>
    <lineage>
        <taxon>Bacteria</taxon>
        <taxon>Pseudomonadati</taxon>
        <taxon>Pseudomonadota</taxon>
        <taxon>Betaproteobacteria</taxon>
        <taxon>Burkholderiales</taxon>
        <taxon>Burkholderiaceae</taxon>
        <taxon>Paraburkholderia</taxon>
    </lineage>
</organism>
<reference evidence="2 3" key="1">
    <citation type="submission" date="2020-04" db="EMBL/GenBank/DDBJ databases">
        <authorList>
            <person name="De Canck E."/>
        </authorList>
    </citation>
    <scope>NUCLEOTIDE SEQUENCE [LARGE SCALE GENOMIC DNA]</scope>
    <source>
        <strain evidence="2 3">LMG 29542</strain>
    </source>
</reference>
<dbReference type="Proteomes" id="UP000494363">
    <property type="component" value="Unassembled WGS sequence"/>
</dbReference>
<feature type="region of interest" description="Disordered" evidence="1">
    <location>
        <begin position="1"/>
        <end position="62"/>
    </location>
</feature>
<dbReference type="RefSeq" id="WP_175228960.1">
    <property type="nucleotide sequence ID" value="NZ_CADIKH010000024.1"/>
</dbReference>
<sequence length="240" mass="25829">MTIKTSELNSSSYHSTIEATSTETAKKATQPLSQARASSALNGLKPRKADSESGTDRGYLSPKQAALVNSAGNRASFSTKEIDRADDEALAMAIEESKKTAMAGPMTDFQARIAAAKEHRFNVKSTAIGEANDEAMAAAIKLSEASSTPISPSTQRANHVKHPTVQSTPRPTVADLFKASNAPMQTIRNRLFSMFRNASLFKAFNERPQAMSKPTTPGEKTRTDIVGQRERTTNVPGQKA</sequence>
<feature type="compositionally biased region" description="Polar residues" evidence="1">
    <location>
        <begin position="1"/>
        <end position="14"/>
    </location>
</feature>
<evidence type="ECO:0000256" key="1">
    <source>
        <dbReference type="SAM" id="MobiDB-lite"/>
    </source>
</evidence>
<protein>
    <submittedName>
        <fullName evidence="2">Uncharacterized protein</fullName>
    </submittedName>
</protein>
<feature type="compositionally biased region" description="Basic and acidic residues" evidence="1">
    <location>
        <begin position="219"/>
        <end position="232"/>
    </location>
</feature>
<gene>
    <name evidence="2" type="ORF">LMG29542_04854</name>
</gene>
<feature type="region of interest" description="Disordered" evidence="1">
    <location>
        <begin position="206"/>
        <end position="240"/>
    </location>
</feature>
<feature type="region of interest" description="Disordered" evidence="1">
    <location>
        <begin position="146"/>
        <end position="169"/>
    </location>
</feature>
<evidence type="ECO:0000313" key="3">
    <source>
        <dbReference type="Proteomes" id="UP000494363"/>
    </source>
</evidence>
<feature type="compositionally biased region" description="Polar residues" evidence="1">
    <location>
        <begin position="30"/>
        <end position="41"/>
    </location>
</feature>
<keyword evidence="3" id="KW-1185">Reference proteome</keyword>
<proteinExistence type="predicted"/>
<accession>A0A6J5EG26</accession>
<name>A0A6J5EG26_9BURK</name>
<dbReference type="AlphaFoldDB" id="A0A6J5EG26"/>
<feature type="compositionally biased region" description="Low complexity" evidence="1">
    <location>
        <begin position="15"/>
        <end position="29"/>
    </location>
</feature>
<feature type="compositionally biased region" description="Polar residues" evidence="1">
    <location>
        <begin position="146"/>
        <end position="157"/>
    </location>
</feature>